<dbReference type="GO" id="GO:0098793">
    <property type="term" value="C:presynapse"/>
    <property type="evidence" value="ECO:0007669"/>
    <property type="project" value="GOC"/>
</dbReference>
<dbReference type="InterPro" id="IPR033616">
    <property type="entry name" value="BLTP1"/>
</dbReference>
<organism evidence="2 3">
    <name type="scientific">Adineta steineri</name>
    <dbReference type="NCBI Taxonomy" id="433720"/>
    <lineage>
        <taxon>Eukaryota</taxon>
        <taxon>Metazoa</taxon>
        <taxon>Spiralia</taxon>
        <taxon>Gnathifera</taxon>
        <taxon>Rotifera</taxon>
        <taxon>Eurotatoria</taxon>
        <taxon>Bdelloidea</taxon>
        <taxon>Adinetida</taxon>
        <taxon>Adinetidae</taxon>
        <taxon>Adineta</taxon>
    </lineage>
</organism>
<name>A0A816DCP8_9BILA</name>
<accession>A0A816DCP8</accession>
<evidence type="ECO:0000313" key="2">
    <source>
        <dbReference type="EMBL" id="CAF1635573.1"/>
    </source>
</evidence>
<dbReference type="GO" id="GO:0048488">
    <property type="term" value="P:synaptic vesicle endocytosis"/>
    <property type="evidence" value="ECO:0007669"/>
    <property type="project" value="TreeGrafter"/>
</dbReference>
<evidence type="ECO:0000313" key="3">
    <source>
        <dbReference type="Proteomes" id="UP000663832"/>
    </source>
</evidence>
<dbReference type="PANTHER" id="PTHR31640">
    <property type="entry name" value="TRANSMEMBRANE PROTEIN KIAA1109"/>
    <property type="match status" value="1"/>
</dbReference>
<reference evidence="2" key="1">
    <citation type="submission" date="2021-02" db="EMBL/GenBank/DDBJ databases">
        <authorList>
            <person name="Nowell W R."/>
        </authorList>
    </citation>
    <scope>NUCLEOTIDE SEQUENCE</scope>
</reference>
<dbReference type="EMBL" id="CAJNOM010002649">
    <property type="protein sequence ID" value="CAF1635573.1"/>
    <property type="molecule type" value="Genomic_DNA"/>
</dbReference>
<dbReference type="OrthoDB" id="10051416at2759"/>
<dbReference type="Proteomes" id="UP000663877">
    <property type="component" value="Unassembled WGS sequence"/>
</dbReference>
<comment type="caution">
    <text evidence="2">The sequence shown here is derived from an EMBL/GenBank/DDBJ whole genome shotgun (WGS) entry which is preliminary data.</text>
</comment>
<dbReference type="Proteomes" id="UP000663832">
    <property type="component" value="Unassembled WGS sequence"/>
</dbReference>
<sequence length="455" mass="51620">MKICSFIYFPLDSSKYSVSSNIKIHTDDEPCPITFCERLCFEMTTDLDETRLQRNKTDQHLSTGCLQLYGLSIRGHAMLSHEGLPPEHSIDLNLIEVGNTVNVQIAPIRLCMCNMHTSLCNESLTLKVGTIQIRQLLRLYPGSWLEAGSVSVPELRINAKFECHPSTPATINEQLEFLATNSNILSCACLGGSTNYYTLVQGEQLFKSTFRLSDQSSFGRSLFHPELHVLHSHFIFEHKYNWTNYEHVNRLHDESDDEEIFYLFGFCGQQKQSNEQHQNINNNPLRHRSDDYLTPNEHLPLKSASQTSLNLTLNNRNDIIESSSISSLAMMQQKSSTLSSPMHSDLNIFLTSIGNKQNLSTNSSTDSLTVLEEILQRQQTRNSLTFLPQKGTSSNMGYNTVPQPSLPSSLWISLRNQMKMCIPKSTLLCTTYIRYLSHYLSSTWSNNATFPANIQ</sequence>
<evidence type="ECO:0000313" key="1">
    <source>
        <dbReference type="EMBL" id="CAF1470317.1"/>
    </source>
</evidence>
<dbReference type="PANTHER" id="PTHR31640:SF1">
    <property type="entry name" value="BRIDGE-LIKE LIPID TRANSFER PROTEIN FAMILY MEMBER 1"/>
    <property type="match status" value="1"/>
</dbReference>
<dbReference type="AlphaFoldDB" id="A0A816DCP8"/>
<proteinExistence type="predicted"/>
<protein>
    <submittedName>
        <fullName evidence="2">Uncharacterized protein</fullName>
    </submittedName>
</protein>
<dbReference type="EMBL" id="CAJNOI010002333">
    <property type="protein sequence ID" value="CAF1470317.1"/>
    <property type="molecule type" value="Genomic_DNA"/>
</dbReference>
<keyword evidence="3" id="KW-1185">Reference proteome</keyword>
<gene>
    <name evidence="1" type="ORF">BJG266_LOCUS41488</name>
    <name evidence="2" type="ORF">QVE165_LOCUS58350</name>
</gene>